<dbReference type="Gene3D" id="3.20.20.100">
    <property type="entry name" value="NADP-dependent oxidoreductase domain"/>
    <property type="match status" value="1"/>
</dbReference>
<dbReference type="CDD" id="cd19079">
    <property type="entry name" value="AKR_EcYajO-like"/>
    <property type="match status" value="1"/>
</dbReference>
<dbReference type="SUPFAM" id="SSF51430">
    <property type="entry name" value="NAD(P)-linked oxidoreductase"/>
    <property type="match status" value="1"/>
</dbReference>
<dbReference type="PANTHER" id="PTHR43364">
    <property type="entry name" value="NADH-SPECIFIC METHYLGLYOXAL REDUCTASE-RELATED"/>
    <property type="match status" value="1"/>
</dbReference>
<feature type="domain" description="NADP-dependent oxidoreductase" evidence="2">
    <location>
        <begin position="26"/>
        <end position="335"/>
    </location>
</feature>
<dbReference type="InterPro" id="IPR036812">
    <property type="entry name" value="NAD(P)_OxRdtase_dom_sf"/>
</dbReference>
<proteinExistence type="predicted"/>
<dbReference type="PANTHER" id="PTHR43364:SF9">
    <property type="entry name" value="OXIDOREDUCTASE"/>
    <property type="match status" value="1"/>
</dbReference>
<accession>A0ABR3FIB5</accession>
<name>A0ABR3FIB5_9AGAR</name>
<dbReference type="EMBL" id="JBAHYK010000351">
    <property type="protein sequence ID" value="KAL0574923.1"/>
    <property type="molecule type" value="Genomic_DNA"/>
</dbReference>
<keyword evidence="1" id="KW-0521">NADP</keyword>
<evidence type="ECO:0000313" key="3">
    <source>
        <dbReference type="EMBL" id="KAL0574923.1"/>
    </source>
</evidence>
<reference evidence="3 4" key="1">
    <citation type="submission" date="2024-02" db="EMBL/GenBank/DDBJ databases">
        <title>A draft genome for the cacao thread blight pathogen Marasmius crinis-equi.</title>
        <authorList>
            <person name="Cohen S.P."/>
            <person name="Baruah I.K."/>
            <person name="Amoako-Attah I."/>
            <person name="Bukari Y."/>
            <person name="Meinhardt L.W."/>
            <person name="Bailey B.A."/>
        </authorList>
    </citation>
    <scope>NUCLEOTIDE SEQUENCE [LARGE SCALE GENOMIC DNA]</scope>
    <source>
        <strain evidence="3 4">GH-76</strain>
    </source>
</reference>
<protein>
    <recommendedName>
        <fullName evidence="2">NADP-dependent oxidoreductase domain-containing protein</fullName>
    </recommendedName>
</protein>
<dbReference type="Pfam" id="PF00248">
    <property type="entry name" value="Aldo_ket_red"/>
    <property type="match status" value="1"/>
</dbReference>
<comment type="caution">
    <text evidence="3">The sequence shown here is derived from an EMBL/GenBank/DDBJ whole genome shotgun (WGS) entry which is preliminary data.</text>
</comment>
<dbReference type="InterPro" id="IPR023210">
    <property type="entry name" value="NADP_OxRdtase_dom"/>
</dbReference>
<keyword evidence="4" id="KW-1185">Reference proteome</keyword>
<organism evidence="3 4">
    <name type="scientific">Marasmius crinis-equi</name>
    <dbReference type="NCBI Taxonomy" id="585013"/>
    <lineage>
        <taxon>Eukaryota</taxon>
        <taxon>Fungi</taxon>
        <taxon>Dikarya</taxon>
        <taxon>Basidiomycota</taxon>
        <taxon>Agaricomycotina</taxon>
        <taxon>Agaricomycetes</taxon>
        <taxon>Agaricomycetidae</taxon>
        <taxon>Agaricales</taxon>
        <taxon>Marasmiineae</taxon>
        <taxon>Marasmiaceae</taxon>
        <taxon>Marasmius</taxon>
    </lineage>
</organism>
<dbReference type="InterPro" id="IPR050523">
    <property type="entry name" value="AKR_Detox_Biosynth"/>
</dbReference>
<sequence>MTKPVEYRRLGTSGLRVSVPILGALSYGSPDWVPHHWVLDEEKSLPIIKAAWDRGINTIDTANVYSGGHSERIVGKFLKTYNIPRNRIVIATKCYHLLSEDLSRSVIYEKSLYDDRAYINNYGLSRAAIFNAVDGSLERLDTPYIDLLQIHRFDPNTPVEETMKALHDLVQLGKVRYIGASSMKCWQFAMMNEVAARNGWTKFVSMQNEYSLLYREEEREMIPYCNFHGIGLIPWAVLATGVLARPASAYTTTDRGQVVKGSFYERKLSAADGEILKRVEELAAKKSISMARVAVGWVTSKVVSPIVGITSEKRIEDNVVDGTELTEEEIKYLEEPYVPVVPHI</sequence>
<evidence type="ECO:0000259" key="2">
    <source>
        <dbReference type="Pfam" id="PF00248"/>
    </source>
</evidence>
<dbReference type="Proteomes" id="UP001465976">
    <property type="component" value="Unassembled WGS sequence"/>
</dbReference>
<evidence type="ECO:0000313" key="4">
    <source>
        <dbReference type="Proteomes" id="UP001465976"/>
    </source>
</evidence>
<evidence type="ECO:0000256" key="1">
    <source>
        <dbReference type="ARBA" id="ARBA00022857"/>
    </source>
</evidence>
<gene>
    <name evidence="3" type="ORF">V5O48_007045</name>
</gene>